<evidence type="ECO:0000256" key="1">
    <source>
        <dbReference type="SAM" id="Phobius"/>
    </source>
</evidence>
<accession>A0A4C1VPY3</accession>
<keyword evidence="1" id="KW-0812">Transmembrane</keyword>
<name>A0A4C1VPY3_EUMVA</name>
<organism evidence="2 3">
    <name type="scientific">Eumeta variegata</name>
    <name type="common">Bagworm moth</name>
    <name type="synonym">Eumeta japonica</name>
    <dbReference type="NCBI Taxonomy" id="151549"/>
    <lineage>
        <taxon>Eukaryota</taxon>
        <taxon>Metazoa</taxon>
        <taxon>Ecdysozoa</taxon>
        <taxon>Arthropoda</taxon>
        <taxon>Hexapoda</taxon>
        <taxon>Insecta</taxon>
        <taxon>Pterygota</taxon>
        <taxon>Neoptera</taxon>
        <taxon>Endopterygota</taxon>
        <taxon>Lepidoptera</taxon>
        <taxon>Glossata</taxon>
        <taxon>Ditrysia</taxon>
        <taxon>Tineoidea</taxon>
        <taxon>Psychidae</taxon>
        <taxon>Oiketicinae</taxon>
        <taxon>Eumeta</taxon>
    </lineage>
</organism>
<dbReference type="EMBL" id="BGZK01000386">
    <property type="protein sequence ID" value="GBP40723.1"/>
    <property type="molecule type" value="Genomic_DNA"/>
</dbReference>
<keyword evidence="1" id="KW-1133">Transmembrane helix</keyword>
<protein>
    <submittedName>
        <fullName evidence="2">Uncharacterized protein</fullName>
    </submittedName>
</protein>
<keyword evidence="1" id="KW-0472">Membrane</keyword>
<dbReference type="Proteomes" id="UP000299102">
    <property type="component" value="Unassembled WGS sequence"/>
</dbReference>
<evidence type="ECO:0000313" key="3">
    <source>
        <dbReference type="Proteomes" id="UP000299102"/>
    </source>
</evidence>
<reference evidence="2 3" key="1">
    <citation type="journal article" date="2019" name="Commun. Biol.">
        <title>The bagworm genome reveals a unique fibroin gene that provides high tensile strength.</title>
        <authorList>
            <person name="Kono N."/>
            <person name="Nakamura H."/>
            <person name="Ohtoshi R."/>
            <person name="Tomita M."/>
            <person name="Numata K."/>
            <person name="Arakawa K."/>
        </authorList>
    </citation>
    <scope>NUCLEOTIDE SEQUENCE [LARGE SCALE GENOMIC DNA]</scope>
</reference>
<proteinExistence type="predicted"/>
<keyword evidence="3" id="KW-1185">Reference proteome</keyword>
<gene>
    <name evidence="2" type="ORF">EVAR_36459_1</name>
</gene>
<dbReference type="AlphaFoldDB" id="A0A4C1VPY3"/>
<evidence type="ECO:0000313" key="2">
    <source>
        <dbReference type="EMBL" id="GBP40723.1"/>
    </source>
</evidence>
<comment type="caution">
    <text evidence="2">The sequence shown here is derived from an EMBL/GenBank/DDBJ whole genome shotgun (WGS) entry which is preliminary data.</text>
</comment>
<feature type="transmembrane region" description="Helical" evidence="1">
    <location>
        <begin position="53"/>
        <end position="76"/>
    </location>
</feature>
<sequence>MLRRLTKADTEARFPVHPAPLALISPSARWPIVLHQLSYCYTRSRQRNGHFYIRLRVFMAAMTAYAVSWPTCWFASRISEKKKIKNEKRFESRHVFDITEKVGHEADAAITSRILFQQRFHTKKKPVQWIPGNPTNVLQGSVGLSSLSDYKAPPETA</sequence>